<evidence type="ECO:0000256" key="2">
    <source>
        <dbReference type="ARBA" id="ARBA00022692"/>
    </source>
</evidence>
<evidence type="ECO:0000256" key="4">
    <source>
        <dbReference type="ARBA" id="ARBA00023136"/>
    </source>
</evidence>
<accession>A0ABW0RL55</accession>
<feature type="domain" description="Methyl-accepting transducer" evidence="9">
    <location>
        <begin position="264"/>
        <end position="500"/>
    </location>
</feature>
<evidence type="ECO:0000256" key="7">
    <source>
        <dbReference type="PROSITE-ProRule" id="PRU00284"/>
    </source>
</evidence>
<keyword evidence="3 8" id="KW-1133">Transmembrane helix</keyword>
<dbReference type="InterPro" id="IPR004089">
    <property type="entry name" value="MCPsignal_dom"/>
</dbReference>
<evidence type="ECO:0000259" key="10">
    <source>
        <dbReference type="PROSITE" id="PS50885"/>
    </source>
</evidence>
<dbReference type="SMART" id="SM00304">
    <property type="entry name" value="HAMP"/>
    <property type="match status" value="1"/>
</dbReference>
<dbReference type="EMBL" id="JBHSNL010000001">
    <property type="protein sequence ID" value="MFC5545502.1"/>
    <property type="molecule type" value="Genomic_DNA"/>
</dbReference>
<keyword evidence="2 8" id="KW-0812">Transmembrane</keyword>
<dbReference type="InterPro" id="IPR003660">
    <property type="entry name" value="HAMP_dom"/>
</dbReference>
<feature type="transmembrane region" description="Helical" evidence="8">
    <location>
        <begin position="186"/>
        <end position="206"/>
    </location>
</feature>
<dbReference type="RefSeq" id="WP_248156411.1">
    <property type="nucleotide sequence ID" value="NZ_JAKZAJ010000002.1"/>
</dbReference>
<evidence type="ECO:0000256" key="1">
    <source>
        <dbReference type="ARBA" id="ARBA00004141"/>
    </source>
</evidence>
<evidence type="ECO:0000313" key="12">
    <source>
        <dbReference type="Proteomes" id="UP001596055"/>
    </source>
</evidence>
<reference evidence="12" key="1">
    <citation type="journal article" date="2019" name="Int. J. Syst. Evol. Microbiol.">
        <title>The Global Catalogue of Microorganisms (GCM) 10K type strain sequencing project: providing services to taxonomists for standard genome sequencing and annotation.</title>
        <authorList>
            <consortium name="The Broad Institute Genomics Platform"/>
            <consortium name="The Broad Institute Genome Sequencing Center for Infectious Disease"/>
            <person name="Wu L."/>
            <person name="Ma J."/>
        </authorList>
    </citation>
    <scope>NUCLEOTIDE SEQUENCE [LARGE SCALE GENOMIC DNA]</scope>
    <source>
        <strain evidence="12">CGMCC 4.1799</strain>
    </source>
</reference>
<dbReference type="SMART" id="SM00283">
    <property type="entry name" value="MA"/>
    <property type="match status" value="1"/>
</dbReference>
<organism evidence="11 12">
    <name type="scientific">Marinobacter koreensis</name>
    <dbReference type="NCBI Taxonomy" id="335974"/>
    <lineage>
        <taxon>Bacteria</taxon>
        <taxon>Pseudomonadati</taxon>
        <taxon>Pseudomonadota</taxon>
        <taxon>Gammaproteobacteria</taxon>
        <taxon>Pseudomonadales</taxon>
        <taxon>Marinobacteraceae</taxon>
        <taxon>Marinobacter</taxon>
    </lineage>
</organism>
<evidence type="ECO:0000256" key="5">
    <source>
        <dbReference type="ARBA" id="ARBA00023224"/>
    </source>
</evidence>
<dbReference type="PANTHER" id="PTHR32089">
    <property type="entry name" value="METHYL-ACCEPTING CHEMOTAXIS PROTEIN MCPB"/>
    <property type="match status" value="1"/>
</dbReference>
<evidence type="ECO:0000256" key="6">
    <source>
        <dbReference type="ARBA" id="ARBA00029447"/>
    </source>
</evidence>
<proteinExistence type="inferred from homology"/>
<gene>
    <name evidence="11" type="ORF">ACFPQA_10575</name>
</gene>
<evidence type="ECO:0000313" key="11">
    <source>
        <dbReference type="EMBL" id="MFC5545502.1"/>
    </source>
</evidence>
<evidence type="ECO:0000259" key="9">
    <source>
        <dbReference type="PROSITE" id="PS50111"/>
    </source>
</evidence>
<dbReference type="PRINTS" id="PR00260">
    <property type="entry name" value="CHEMTRNSDUCR"/>
</dbReference>
<keyword evidence="4 8" id="KW-0472">Membrane</keyword>
<comment type="caution">
    <text evidence="11">The sequence shown here is derived from an EMBL/GenBank/DDBJ whole genome shotgun (WGS) entry which is preliminary data.</text>
</comment>
<dbReference type="CDD" id="cd06225">
    <property type="entry name" value="HAMP"/>
    <property type="match status" value="1"/>
</dbReference>
<protein>
    <submittedName>
        <fullName evidence="11">Methyl-accepting chemotaxis protein</fullName>
    </submittedName>
</protein>
<evidence type="ECO:0000256" key="8">
    <source>
        <dbReference type="SAM" id="Phobius"/>
    </source>
</evidence>
<dbReference type="InterPro" id="IPR004090">
    <property type="entry name" value="Chemotax_Me-accpt_rcpt"/>
</dbReference>
<dbReference type="PANTHER" id="PTHR32089:SF119">
    <property type="entry name" value="METHYL-ACCEPTING CHEMOTAXIS PROTEIN CTPL"/>
    <property type="match status" value="1"/>
</dbReference>
<keyword evidence="5 7" id="KW-0807">Transducer</keyword>
<dbReference type="Pfam" id="PF00015">
    <property type="entry name" value="MCPsignal"/>
    <property type="match status" value="1"/>
</dbReference>
<comment type="similarity">
    <text evidence="6">Belongs to the methyl-accepting chemotaxis (MCP) protein family.</text>
</comment>
<sequence length="536" mass="56710">MNTHSLRTRLLGLGAIFFVLLVAQTLLTAWTTQRSLTLSQGLADKTLVKLNLAHQAKLSVVQVQQYLSDVSATRAQDGLDDGLALAREQADRFRSQIKELKVIDPEGVSQYEELEKDFEPYYRIGAEMAQAYISGGPAAGNAMMPDFDQAAETLGENLDRFVADAIATTGVHTAELTDGAHMARNWGLVMSAVLLLGLIVMIVLNFRGIRQLPAVTEALGQIAGGDLTGEPLPVKGKDEISALAQATNSMRDQLNSLVGGILHAANALVASATQLSSGLGTVSNQLHSQNQETEQVASAMEELQVSVAEVASHTSSAADAASQADASVSSGRDILEPLLADIERLAKEMTDTSSMMEEVEKESGEIGGILSVIQGVAEQTNLLALNAAIEAARAGDAGRGFSVVADEVRGLAAKVQSASQDIQKMIENLQSRIKTAASAMENGRVTGTRSADGAANAHHQFDAIRQAVARLTEMTTQIASTTEEQSSVSEDMSRRLQQISHASTEAVAGVGESSEAGSSLRGEADRLKEMVARFVV</sequence>
<dbReference type="Proteomes" id="UP001596055">
    <property type="component" value="Unassembled WGS sequence"/>
</dbReference>
<comment type="subcellular location">
    <subcellularLocation>
        <location evidence="1">Membrane</location>
        <topology evidence="1">Multi-pass membrane protein</topology>
    </subcellularLocation>
</comment>
<dbReference type="PROSITE" id="PS50111">
    <property type="entry name" value="CHEMOTAXIS_TRANSDUC_2"/>
    <property type="match status" value="1"/>
</dbReference>
<dbReference type="PROSITE" id="PS50885">
    <property type="entry name" value="HAMP"/>
    <property type="match status" value="1"/>
</dbReference>
<feature type="domain" description="HAMP" evidence="10">
    <location>
        <begin position="206"/>
        <end position="259"/>
    </location>
</feature>
<dbReference type="Pfam" id="PF00672">
    <property type="entry name" value="HAMP"/>
    <property type="match status" value="1"/>
</dbReference>
<evidence type="ECO:0000256" key="3">
    <source>
        <dbReference type="ARBA" id="ARBA00022989"/>
    </source>
</evidence>
<dbReference type="Gene3D" id="1.10.287.950">
    <property type="entry name" value="Methyl-accepting chemotaxis protein"/>
    <property type="match status" value="1"/>
</dbReference>
<name>A0ABW0RL55_9GAMM</name>
<keyword evidence="12" id="KW-1185">Reference proteome</keyword>
<dbReference type="SUPFAM" id="SSF58104">
    <property type="entry name" value="Methyl-accepting chemotaxis protein (MCP) signaling domain"/>
    <property type="match status" value="1"/>
</dbReference>